<evidence type="ECO:0000313" key="7">
    <source>
        <dbReference type="Proteomes" id="UP000824130"/>
    </source>
</evidence>
<dbReference type="InterPro" id="IPR050570">
    <property type="entry name" value="Cell_wall_metabolism_enzyme"/>
</dbReference>
<feature type="domain" description="Peptidoglycan hydrolase PcsB coiled-coil" evidence="5">
    <location>
        <begin position="85"/>
        <end position="156"/>
    </location>
</feature>
<dbReference type="InterPro" id="IPR011055">
    <property type="entry name" value="Dup_hybrid_motif"/>
</dbReference>
<dbReference type="InterPro" id="IPR016047">
    <property type="entry name" value="M23ase_b-sheet_dom"/>
</dbReference>
<feature type="compositionally biased region" description="Basic and acidic residues" evidence="3">
    <location>
        <begin position="169"/>
        <end position="196"/>
    </location>
</feature>
<comment type="caution">
    <text evidence="6">The sequence shown here is derived from an EMBL/GenBank/DDBJ whole genome shotgun (WGS) entry which is preliminary data.</text>
</comment>
<dbReference type="Gene3D" id="2.70.70.10">
    <property type="entry name" value="Glucose Permease (Domain IIA)"/>
    <property type="match status" value="1"/>
</dbReference>
<gene>
    <name evidence="6" type="ORF">IAD25_08975</name>
</gene>
<dbReference type="PANTHER" id="PTHR21666">
    <property type="entry name" value="PEPTIDASE-RELATED"/>
    <property type="match status" value="1"/>
</dbReference>
<dbReference type="CDD" id="cd12797">
    <property type="entry name" value="M23_peptidase"/>
    <property type="match status" value="1"/>
</dbReference>
<dbReference type="Pfam" id="PF24568">
    <property type="entry name" value="CC_PcsB"/>
    <property type="match status" value="1"/>
</dbReference>
<reference evidence="6" key="2">
    <citation type="journal article" date="2021" name="PeerJ">
        <title>Extensive microbial diversity within the chicken gut microbiome revealed by metagenomics and culture.</title>
        <authorList>
            <person name="Gilroy R."/>
            <person name="Ravi A."/>
            <person name="Getino M."/>
            <person name="Pursley I."/>
            <person name="Horton D.L."/>
            <person name="Alikhan N.F."/>
            <person name="Baker D."/>
            <person name="Gharbi K."/>
            <person name="Hall N."/>
            <person name="Watson M."/>
            <person name="Adriaenssens E.M."/>
            <person name="Foster-Nyarko E."/>
            <person name="Jarju S."/>
            <person name="Secka A."/>
            <person name="Antonio M."/>
            <person name="Oren A."/>
            <person name="Chaudhuri R.R."/>
            <person name="La Ragione R."/>
            <person name="Hildebrand F."/>
            <person name="Pallen M.J."/>
        </authorList>
    </citation>
    <scope>NUCLEOTIDE SEQUENCE</scope>
    <source>
        <strain evidence="6">ChiSjej4B22-8349</strain>
    </source>
</reference>
<dbReference type="GO" id="GO:0004222">
    <property type="term" value="F:metalloendopeptidase activity"/>
    <property type="evidence" value="ECO:0007669"/>
    <property type="project" value="TreeGrafter"/>
</dbReference>
<dbReference type="SUPFAM" id="SSF51261">
    <property type="entry name" value="Duplicated hybrid motif"/>
    <property type="match status" value="1"/>
</dbReference>
<sequence length="385" mass="41007">MAVLMAAMMCMETSLVSAASLSEIRQEIKEKEAQLSEGRSKEGSLASQMLELEESIESMQSSIDQLDSAITEGEAQLKTLEGELEEAQAKVSVQNENLGSRLRTMYKNGTVGFIDVLLDSGSFSEFLNNLNMVEMIYSSDKEVLNGLEKAYDEIDAKKKEVETLQAELNKSKSVAEEQKAQLEKSRATVTAQKEEIASSNEETEAMLNALKADAEAMAQNAIQNGSSSSDSTYVGDDDPSSSSDDSSGGSGSLGGSMAWPVPSVGTSNITSIFGWRTHPIFGVGRGHTGVDIGAPSGVPVVAANSGRVIYAGWYGGYGYCVQIDHGGGVVTLYGHNSRLNVSVGQSVSRGQTIAYVGSTGYSTGPHCHFEVMIDGVRQDPLDYIL</sequence>
<dbReference type="InterPro" id="IPR057309">
    <property type="entry name" value="PcsB_CC"/>
</dbReference>
<dbReference type="PANTHER" id="PTHR21666:SF289">
    <property type="entry name" value="L-ALA--D-GLU ENDOPEPTIDASE"/>
    <property type="match status" value="1"/>
</dbReference>
<dbReference type="Proteomes" id="UP000824130">
    <property type="component" value="Unassembled WGS sequence"/>
</dbReference>
<dbReference type="EMBL" id="DVOB01000191">
    <property type="protein sequence ID" value="HIU96816.1"/>
    <property type="molecule type" value="Genomic_DNA"/>
</dbReference>
<dbReference type="Gene3D" id="6.10.250.3150">
    <property type="match status" value="1"/>
</dbReference>
<name>A0A9D1N8F0_9FIRM</name>
<evidence type="ECO:0000256" key="1">
    <source>
        <dbReference type="ARBA" id="ARBA00022729"/>
    </source>
</evidence>
<evidence type="ECO:0000256" key="3">
    <source>
        <dbReference type="SAM" id="MobiDB-lite"/>
    </source>
</evidence>
<proteinExistence type="predicted"/>
<evidence type="ECO:0000256" key="2">
    <source>
        <dbReference type="SAM" id="Coils"/>
    </source>
</evidence>
<feature type="region of interest" description="Disordered" evidence="3">
    <location>
        <begin position="168"/>
        <end position="202"/>
    </location>
</feature>
<reference evidence="6" key="1">
    <citation type="submission" date="2020-10" db="EMBL/GenBank/DDBJ databases">
        <authorList>
            <person name="Gilroy R."/>
        </authorList>
    </citation>
    <scope>NUCLEOTIDE SEQUENCE</scope>
    <source>
        <strain evidence="6">ChiSjej4B22-8349</strain>
    </source>
</reference>
<feature type="coiled-coil region" evidence="2">
    <location>
        <begin position="21"/>
        <end position="97"/>
    </location>
</feature>
<keyword evidence="2" id="KW-0175">Coiled coil</keyword>
<feature type="domain" description="M23ase beta-sheet core" evidence="4">
    <location>
        <begin position="286"/>
        <end position="380"/>
    </location>
</feature>
<keyword evidence="1" id="KW-0732">Signal</keyword>
<evidence type="ECO:0000259" key="5">
    <source>
        <dbReference type="Pfam" id="PF24568"/>
    </source>
</evidence>
<protein>
    <submittedName>
        <fullName evidence="6">Peptidoglycan DD-metalloendopeptidase family protein</fullName>
    </submittedName>
</protein>
<evidence type="ECO:0000313" key="6">
    <source>
        <dbReference type="EMBL" id="HIU96816.1"/>
    </source>
</evidence>
<evidence type="ECO:0000259" key="4">
    <source>
        <dbReference type="Pfam" id="PF01551"/>
    </source>
</evidence>
<dbReference type="AlphaFoldDB" id="A0A9D1N8F0"/>
<organism evidence="6 7">
    <name type="scientific">Candidatus Allocopromorpha excrementipullorum</name>
    <dbReference type="NCBI Taxonomy" id="2840743"/>
    <lineage>
        <taxon>Bacteria</taxon>
        <taxon>Bacillati</taxon>
        <taxon>Bacillota</taxon>
        <taxon>Clostridia</taxon>
        <taxon>Eubacteriales</taxon>
        <taxon>Eubacteriaceae</taxon>
        <taxon>Eubacteriaceae incertae sedis</taxon>
        <taxon>Candidatus Allocopromorpha</taxon>
    </lineage>
</organism>
<feature type="compositionally biased region" description="Polar residues" evidence="3">
    <location>
        <begin position="223"/>
        <end position="232"/>
    </location>
</feature>
<accession>A0A9D1N8F0</accession>
<feature type="region of interest" description="Disordered" evidence="3">
    <location>
        <begin position="223"/>
        <end position="258"/>
    </location>
</feature>
<dbReference type="Pfam" id="PF01551">
    <property type="entry name" value="Peptidase_M23"/>
    <property type="match status" value="1"/>
</dbReference>